<dbReference type="PANTHER" id="PTHR33710">
    <property type="entry name" value="BNAC02G09200D PROTEIN"/>
    <property type="match status" value="1"/>
</dbReference>
<dbReference type="PANTHER" id="PTHR33710:SF79">
    <property type="entry name" value="OS06G0205337 PROTEIN"/>
    <property type="match status" value="1"/>
</dbReference>
<keyword evidence="2" id="KW-1185">Reference proteome</keyword>
<reference evidence="3" key="1">
    <citation type="submission" date="2025-08" db="UniProtKB">
        <authorList>
            <consortium name="RefSeq"/>
        </authorList>
    </citation>
    <scope>IDENTIFICATION</scope>
    <source>
        <tissue evidence="3">Leaves</tissue>
    </source>
</reference>
<gene>
    <name evidence="3" type="primary">LOC140014186</name>
</gene>
<dbReference type="Gene3D" id="3.60.10.10">
    <property type="entry name" value="Endonuclease/exonuclease/phosphatase"/>
    <property type="match status" value="1"/>
</dbReference>
<feature type="domain" description="Endonuclease/exonuclease/phosphatase" evidence="1">
    <location>
        <begin position="17"/>
        <end position="182"/>
    </location>
</feature>
<dbReference type="Pfam" id="PF03372">
    <property type="entry name" value="Exo_endo_phos"/>
    <property type="match status" value="1"/>
</dbReference>
<dbReference type="Proteomes" id="UP001652660">
    <property type="component" value="Chromosome 9c"/>
</dbReference>
<dbReference type="SUPFAM" id="SSF56219">
    <property type="entry name" value="DNase I-like"/>
    <property type="match status" value="1"/>
</dbReference>
<protein>
    <recommendedName>
        <fullName evidence="1">Endonuclease/exonuclease/phosphatase domain-containing protein</fullName>
    </recommendedName>
</protein>
<dbReference type="InterPro" id="IPR005135">
    <property type="entry name" value="Endo/exonuclease/phosphatase"/>
</dbReference>
<evidence type="ECO:0000313" key="3">
    <source>
        <dbReference type="RefSeq" id="XP_071920706.1"/>
    </source>
</evidence>
<evidence type="ECO:0000313" key="2">
    <source>
        <dbReference type="Proteomes" id="UP001652660"/>
    </source>
</evidence>
<name>A0ABM4VME9_COFAR</name>
<dbReference type="RefSeq" id="XP_071920706.1">
    <property type="nucleotide sequence ID" value="XM_072064605.1"/>
</dbReference>
<dbReference type="GeneID" id="140014186"/>
<organism evidence="2 3">
    <name type="scientific">Coffea arabica</name>
    <name type="common">Arabian coffee</name>
    <dbReference type="NCBI Taxonomy" id="13443"/>
    <lineage>
        <taxon>Eukaryota</taxon>
        <taxon>Viridiplantae</taxon>
        <taxon>Streptophyta</taxon>
        <taxon>Embryophyta</taxon>
        <taxon>Tracheophyta</taxon>
        <taxon>Spermatophyta</taxon>
        <taxon>Magnoliopsida</taxon>
        <taxon>eudicotyledons</taxon>
        <taxon>Gunneridae</taxon>
        <taxon>Pentapetalae</taxon>
        <taxon>asterids</taxon>
        <taxon>lamiids</taxon>
        <taxon>Gentianales</taxon>
        <taxon>Rubiaceae</taxon>
        <taxon>Ixoroideae</taxon>
        <taxon>Gardenieae complex</taxon>
        <taxon>Bertiereae - Coffeeae clade</taxon>
        <taxon>Coffeeae</taxon>
        <taxon>Coffea</taxon>
    </lineage>
</organism>
<dbReference type="InterPro" id="IPR036691">
    <property type="entry name" value="Endo/exonu/phosph_ase_sf"/>
</dbReference>
<accession>A0ABM4VME9</accession>
<sequence>MKKFKKRVNYDNIFVVNPIGKAGGLAIFWNKDLKIDKILFTKFTIEVKIAANQESDNWWCICTYANSMASIRQKQWENLSDRKRLWNNRIVLIGDFNDIISNDEKWGGKTGESWSFSKFKNFITRNKLIDLGFEGLPWTWNNNWSSGEKIKERLDRALTSVEWCKNNSGANLMHIQTVASDHAMLLMDTRPVRKRYRKRFQFDARWLQYPEVEKVVDSAWEKQQLGSRGYRITRKIKECILALKGWNKGLQSNSKAKILAIKDLIGKTQERNTQNKQSLIMDLKRKLSAEYAKEEAFWAQKSRCKWLKEGDKNTAYFHMRVASKRRRNRISRLEKEQGGWCETDEEIGEEVTRYYQKLFKSTWPTNFYEILQGISRTITEQMNLQITRLVIEKEIKLALFSMHPNKAPDH</sequence>
<proteinExistence type="predicted"/>
<evidence type="ECO:0000259" key="1">
    <source>
        <dbReference type="Pfam" id="PF03372"/>
    </source>
</evidence>